<name>A0ABY5PJF7_9ACTN</name>
<dbReference type="InterPro" id="IPR045540">
    <property type="entry name" value="YegS/DAGK_C"/>
</dbReference>
<evidence type="ECO:0000259" key="10">
    <source>
        <dbReference type="PROSITE" id="PS50146"/>
    </source>
</evidence>
<dbReference type="InterPro" id="IPR016064">
    <property type="entry name" value="NAD/diacylglycerol_kinase_sf"/>
</dbReference>
<keyword evidence="6" id="KW-0067">ATP-binding</keyword>
<feature type="domain" description="DAGKc" evidence="10">
    <location>
        <begin position="1"/>
        <end position="122"/>
    </location>
</feature>
<dbReference type="InterPro" id="IPR001206">
    <property type="entry name" value="Diacylglycerol_kinase_cat_dom"/>
</dbReference>
<evidence type="ECO:0000313" key="11">
    <source>
        <dbReference type="EMBL" id="UUY04477.1"/>
    </source>
</evidence>
<keyword evidence="5" id="KW-0418">Kinase</keyword>
<dbReference type="PANTHER" id="PTHR12358:SF54">
    <property type="entry name" value="SPHINGOSINE KINASE RELATED PROTEIN"/>
    <property type="match status" value="1"/>
</dbReference>
<dbReference type="SMART" id="SM00046">
    <property type="entry name" value="DAGKc"/>
    <property type="match status" value="1"/>
</dbReference>
<gene>
    <name evidence="11" type="ORF">LRS13_02780</name>
</gene>
<feature type="region of interest" description="Disordered" evidence="9">
    <location>
        <begin position="1"/>
        <end position="20"/>
    </location>
</feature>
<protein>
    <recommendedName>
        <fullName evidence="10">DAGKc domain-containing protein</fullName>
    </recommendedName>
</protein>
<dbReference type="Proteomes" id="UP001058860">
    <property type="component" value="Chromosome"/>
</dbReference>
<evidence type="ECO:0000256" key="9">
    <source>
        <dbReference type="SAM" id="MobiDB-lite"/>
    </source>
</evidence>
<dbReference type="Pfam" id="PF00781">
    <property type="entry name" value="DAGK_cat"/>
    <property type="match status" value="1"/>
</dbReference>
<sequence>MHLTLVHNPGSGKGSDADELASALRDAGATDVSLRAIDTVGDAPPDRGTDRVVVAGGDGSIAPVAVWAAKAGLPFAVIPSGTANDFARALELPTDRADAAALAADPDAAIRPLELGRAAGRPFVNAANAGLATHAARAAKPLKQKLGPLAYAVGALQAGTREHPLDVTLRADGEERFRGSAWQVIVAATGAFGGGSRIGPASPDDGILDVTIITAGPRPGLVRRAFGLRRGTLHEQDGVVRITGHDLEVVLPPHEPWNVDGELCDDLTGADGVTPFTVEHHAIRAVVPS</sequence>
<keyword evidence="8" id="KW-1208">Phospholipid metabolism</keyword>
<dbReference type="Pfam" id="PF19279">
    <property type="entry name" value="YegS_C"/>
    <property type="match status" value="1"/>
</dbReference>
<keyword evidence="7" id="KW-0594">Phospholipid biosynthesis</keyword>
<proteinExistence type="inferred from homology"/>
<comment type="cofactor">
    <cofactor evidence="1">
        <name>Mg(2+)</name>
        <dbReference type="ChEBI" id="CHEBI:18420"/>
    </cofactor>
</comment>
<organism evidence="11 12">
    <name type="scientific">Svornostia abyssi</name>
    <dbReference type="NCBI Taxonomy" id="2898438"/>
    <lineage>
        <taxon>Bacteria</taxon>
        <taxon>Bacillati</taxon>
        <taxon>Actinomycetota</taxon>
        <taxon>Thermoleophilia</taxon>
        <taxon>Solirubrobacterales</taxon>
        <taxon>Baekduiaceae</taxon>
        <taxon>Svornostia</taxon>
    </lineage>
</organism>
<evidence type="ECO:0000256" key="1">
    <source>
        <dbReference type="ARBA" id="ARBA00001946"/>
    </source>
</evidence>
<comment type="similarity">
    <text evidence="2">Belongs to the diacylglycerol/lipid kinase family.</text>
</comment>
<evidence type="ECO:0000256" key="7">
    <source>
        <dbReference type="ARBA" id="ARBA00023209"/>
    </source>
</evidence>
<dbReference type="Gene3D" id="3.40.50.10330">
    <property type="entry name" value="Probable inorganic polyphosphate/atp-NAD kinase, domain 1"/>
    <property type="match status" value="1"/>
</dbReference>
<dbReference type="InterPro" id="IPR017438">
    <property type="entry name" value="ATP-NAD_kinase_N"/>
</dbReference>
<evidence type="ECO:0000256" key="2">
    <source>
        <dbReference type="ARBA" id="ARBA00005983"/>
    </source>
</evidence>
<keyword evidence="4" id="KW-0547">Nucleotide-binding</keyword>
<dbReference type="SUPFAM" id="SSF111331">
    <property type="entry name" value="NAD kinase/diacylglycerol kinase-like"/>
    <property type="match status" value="1"/>
</dbReference>
<dbReference type="PROSITE" id="PS50146">
    <property type="entry name" value="DAGK"/>
    <property type="match status" value="1"/>
</dbReference>
<keyword evidence="7" id="KW-0443">Lipid metabolism</keyword>
<evidence type="ECO:0000256" key="5">
    <source>
        <dbReference type="ARBA" id="ARBA00022777"/>
    </source>
</evidence>
<evidence type="ECO:0000313" key="12">
    <source>
        <dbReference type="Proteomes" id="UP001058860"/>
    </source>
</evidence>
<evidence type="ECO:0000256" key="4">
    <source>
        <dbReference type="ARBA" id="ARBA00022741"/>
    </source>
</evidence>
<evidence type="ECO:0000256" key="8">
    <source>
        <dbReference type="ARBA" id="ARBA00023264"/>
    </source>
</evidence>
<dbReference type="Gene3D" id="2.60.200.40">
    <property type="match status" value="1"/>
</dbReference>
<dbReference type="PANTHER" id="PTHR12358">
    <property type="entry name" value="SPHINGOSINE KINASE"/>
    <property type="match status" value="1"/>
</dbReference>
<keyword evidence="3" id="KW-0808">Transferase</keyword>
<evidence type="ECO:0000256" key="6">
    <source>
        <dbReference type="ARBA" id="ARBA00022840"/>
    </source>
</evidence>
<dbReference type="InterPro" id="IPR050187">
    <property type="entry name" value="Lipid_Phosphate_FormReg"/>
</dbReference>
<dbReference type="EMBL" id="CP088295">
    <property type="protein sequence ID" value="UUY04477.1"/>
    <property type="molecule type" value="Genomic_DNA"/>
</dbReference>
<reference evidence="12" key="1">
    <citation type="submission" date="2021-11" db="EMBL/GenBank/DDBJ databases">
        <title>Cultivation dependent microbiological survey of springs from the worlds oldest radium mine currently devoted to the extraction of radon-saturated water.</title>
        <authorList>
            <person name="Kapinusova G."/>
            <person name="Smrhova T."/>
            <person name="Strejcek M."/>
            <person name="Suman J."/>
            <person name="Jani K."/>
            <person name="Pajer P."/>
            <person name="Uhlik O."/>
        </authorList>
    </citation>
    <scope>NUCLEOTIDE SEQUENCE [LARGE SCALE GENOMIC DNA]</scope>
    <source>
        <strain evidence="12">J379</strain>
    </source>
</reference>
<keyword evidence="12" id="KW-1185">Reference proteome</keyword>
<dbReference type="RefSeq" id="WP_353864959.1">
    <property type="nucleotide sequence ID" value="NZ_CP088295.1"/>
</dbReference>
<accession>A0ABY5PJF7</accession>
<keyword evidence="7" id="KW-0444">Lipid biosynthesis</keyword>
<evidence type="ECO:0000256" key="3">
    <source>
        <dbReference type="ARBA" id="ARBA00022679"/>
    </source>
</evidence>